<organism evidence="1 2">
    <name type="scientific">Paralvinella palmiformis</name>
    <dbReference type="NCBI Taxonomy" id="53620"/>
    <lineage>
        <taxon>Eukaryota</taxon>
        <taxon>Metazoa</taxon>
        <taxon>Spiralia</taxon>
        <taxon>Lophotrochozoa</taxon>
        <taxon>Annelida</taxon>
        <taxon>Polychaeta</taxon>
        <taxon>Sedentaria</taxon>
        <taxon>Canalipalpata</taxon>
        <taxon>Terebellida</taxon>
        <taxon>Terebelliformia</taxon>
        <taxon>Alvinellidae</taxon>
        <taxon>Paralvinella</taxon>
    </lineage>
</organism>
<dbReference type="GO" id="GO:0008289">
    <property type="term" value="F:lipid binding"/>
    <property type="evidence" value="ECO:0007669"/>
    <property type="project" value="UniProtKB-KW"/>
</dbReference>
<name>A0AAD9NI67_9ANNE</name>
<proteinExistence type="predicted"/>
<comment type="caution">
    <text evidence="1">The sequence shown here is derived from an EMBL/GenBank/DDBJ whole genome shotgun (WGS) entry which is preliminary data.</text>
</comment>
<evidence type="ECO:0000313" key="1">
    <source>
        <dbReference type="EMBL" id="KAK2169448.1"/>
    </source>
</evidence>
<dbReference type="EMBL" id="JAODUP010000010">
    <property type="protein sequence ID" value="KAK2169448.1"/>
    <property type="molecule type" value="Genomic_DNA"/>
</dbReference>
<evidence type="ECO:0000313" key="2">
    <source>
        <dbReference type="Proteomes" id="UP001208570"/>
    </source>
</evidence>
<dbReference type="SUPFAM" id="SSF50814">
    <property type="entry name" value="Lipocalins"/>
    <property type="match status" value="1"/>
</dbReference>
<protein>
    <submittedName>
        <fullName evidence="1">Uncharacterized protein</fullName>
    </submittedName>
</protein>
<accession>A0AAD9NI67</accession>
<dbReference type="CDD" id="cd00742">
    <property type="entry name" value="FABP"/>
    <property type="match status" value="1"/>
</dbReference>
<sequence>MEGRWAQESGFENMENILDAVGLKDADMRSMILRMKPEIELIRNGVGWTYNLITPQGTRSVDFKSGQIVDYVSLIGKPVKAEMTIEGHHLIETHRDPENSANETRIVRDFNGDYMITGGARQASDLSSNADIDLINRRQPSLAV</sequence>
<gene>
    <name evidence="1" type="ORF">LSH36_10g14050</name>
</gene>
<dbReference type="Gene3D" id="2.40.128.20">
    <property type="match status" value="1"/>
</dbReference>
<dbReference type="AlphaFoldDB" id="A0AAD9NI67"/>
<dbReference type="Proteomes" id="UP001208570">
    <property type="component" value="Unassembled WGS sequence"/>
</dbReference>
<reference evidence="1" key="1">
    <citation type="journal article" date="2023" name="Mol. Biol. Evol.">
        <title>Third-Generation Sequencing Reveals the Adaptive Role of the Epigenome in Three Deep-Sea Polychaetes.</title>
        <authorList>
            <person name="Perez M."/>
            <person name="Aroh O."/>
            <person name="Sun Y."/>
            <person name="Lan Y."/>
            <person name="Juniper S.K."/>
            <person name="Young C.R."/>
            <person name="Angers B."/>
            <person name="Qian P.Y."/>
        </authorList>
    </citation>
    <scope>NUCLEOTIDE SEQUENCE</scope>
    <source>
        <strain evidence="1">P08H-3</strain>
    </source>
</reference>
<dbReference type="InterPro" id="IPR012674">
    <property type="entry name" value="Calycin"/>
</dbReference>
<keyword evidence="2" id="KW-1185">Reference proteome</keyword>